<gene>
    <name evidence="1" type="ORF">BOH66_11340</name>
</gene>
<dbReference type="SUPFAM" id="SSF54786">
    <property type="entry name" value="YcfA/nrd intein domain"/>
    <property type="match status" value="1"/>
</dbReference>
<reference evidence="1 2" key="1">
    <citation type="submission" date="2016-12" db="EMBL/GenBank/DDBJ databases">
        <title>Complete genome sequence of Microbacterium aurum KACC 15219.</title>
        <authorList>
            <person name="Jung Y."/>
            <person name="Shin J.-H."/>
            <person name="Lee Y.-J."/>
            <person name="Yi H."/>
            <person name="Bahn Y.-S."/>
            <person name="Kim J.F."/>
            <person name="Lee D.-W."/>
        </authorList>
    </citation>
    <scope>NUCLEOTIDE SEQUENCE [LARGE SCALE GENOMIC DNA]</scope>
    <source>
        <strain evidence="1 2">KACC 15219</strain>
    </source>
</reference>
<dbReference type="Proteomes" id="UP000187185">
    <property type="component" value="Chromosome"/>
</dbReference>
<dbReference type="STRING" id="36805.BOH66_11340"/>
<evidence type="ECO:0000313" key="1">
    <source>
        <dbReference type="EMBL" id="APZ34770.1"/>
    </source>
</evidence>
<name>A0A1P8U9J4_9MICO</name>
<dbReference type="AlphaFoldDB" id="A0A1P8U9J4"/>
<evidence type="ECO:0000313" key="2">
    <source>
        <dbReference type="Proteomes" id="UP000187185"/>
    </source>
</evidence>
<accession>A0A1P8U9J4</accession>
<keyword evidence="2" id="KW-1185">Reference proteome</keyword>
<organism evidence="1 2">
    <name type="scientific">Microbacterium aurum</name>
    <dbReference type="NCBI Taxonomy" id="36805"/>
    <lineage>
        <taxon>Bacteria</taxon>
        <taxon>Bacillati</taxon>
        <taxon>Actinomycetota</taxon>
        <taxon>Actinomycetes</taxon>
        <taxon>Micrococcales</taxon>
        <taxon>Microbacteriaceae</taxon>
        <taxon>Microbacterium</taxon>
    </lineage>
</organism>
<protein>
    <recommendedName>
        <fullName evidence="3">Type II toxin-antitoxin system HicA family toxin</fullName>
    </recommendedName>
</protein>
<evidence type="ECO:0008006" key="3">
    <source>
        <dbReference type="Google" id="ProtNLM"/>
    </source>
</evidence>
<dbReference type="Gene3D" id="3.30.920.30">
    <property type="entry name" value="Hypothetical protein"/>
    <property type="match status" value="1"/>
</dbReference>
<proteinExistence type="predicted"/>
<dbReference type="OrthoDB" id="7065165at2"/>
<sequence length="78" mass="8586">MSPLPAQTTRKELIARLRAMGFDGPFAGTGKHPEFMQRGAQTVRLPNKHSQKSDIGRTLLANILRNAGITTIEWEQAG</sequence>
<dbReference type="InterPro" id="IPR038570">
    <property type="entry name" value="HicA_sf"/>
</dbReference>
<dbReference type="KEGG" id="maur:BOH66_11340"/>
<dbReference type="EMBL" id="CP018762">
    <property type="protein sequence ID" value="APZ34770.1"/>
    <property type="molecule type" value="Genomic_DNA"/>
</dbReference>